<protein>
    <submittedName>
        <fullName evidence="4">CDP-alcohol phosphatidyltransferase family protein</fullName>
    </submittedName>
</protein>
<dbReference type="PROSITE" id="PS00379">
    <property type="entry name" value="CDP_ALCOHOL_P_TRANSF"/>
    <property type="match status" value="1"/>
</dbReference>
<feature type="transmembrane region" description="Helical" evidence="3">
    <location>
        <begin position="80"/>
        <end position="103"/>
    </location>
</feature>
<comment type="caution">
    <text evidence="4">The sequence shown here is derived from an EMBL/GenBank/DDBJ whole genome shotgun (WGS) entry which is preliminary data.</text>
</comment>
<evidence type="ECO:0000256" key="2">
    <source>
        <dbReference type="RuleBase" id="RU003750"/>
    </source>
</evidence>
<evidence type="ECO:0000256" key="1">
    <source>
        <dbReference type="ARBA" id="ARBA00022679"/>
    </source>
</evidence>
<evidence type="ECO:0000313" key="5">
    <source>
        <dbReference type="Proteomes" id="UP000268553"/>
    </source>
</evidence>
<dbReference type="InterPro" id="IPR043130">
    <property type="entry name" value="CDP-OH_PTrfase_TM_dom"/>
</dbReference>
<organism evidence="4 5">
    <name type="scientific">Sphingorhabdus wooponensis</name>
    <dbReference type="NCBI Taxonomy" id="940136"/>
    <lineage>
        <taxon>Bacteria</taxon>
        <taxon>Pseudomonadati</taxon>
        <taxon>Pseudomonadota</taxon>
        <taxon>Alphaproteobacteria</taxon>
        <taxon>Sphingomonadales</taxon>
        <taxon>Sphingomonadaceae</taxon>
        <taxon>Sphingorhabdus</taxon>
    </lineage>
</organism>
<dbReference type="OrthoDB" id="9790577at2"/>
<proteinExistence type="inferred from homology"/>
<keyword evidence="3" id="KW-0812">Transmembrane</keyword>
<gene>
    <name evidence="4" type="ORF">D7D48_09920</name>
</gene>
<keyword evidence="1 2" id="KW-0808">Transferase</keyword>
<keyword evidence="3" id="KW-0472">Membrane</keyword>
<dbReference type="Pfam" id="PF01066">
    <property type="entry name" value="CDP-OH_P_transf"/>
    <property type="match status" value="1"/>
</dbReference>
<keyword evidence="5" id="KW-1185">Reference proteome</keyword>
<evidence type="ECO:0000256" key="3">
    <source>
        <dbReference type="SAM" id="Phobius"/>
    </source>
</evidence>
<dbReference type="GO" id="GO:0008654">
    <property type="term" value="P:phospholipid biosynthetic process"/>
    <property type="evidence" value="ECO:0007669"/>
    <property type="project" value="InterPro"/>
</dbReference>
<dbReference type="GO" id="GO:0016780">
    <property type="term" value="F:phosphotransferase activity, for other substituted phosphate groups"/>
    <property type="evidence" value="ECO:0007669"/>
    <property type="project" value="InterPro"/>
</dbReference>
<sequence>MFDVALRRFVDPALIRVAGWIANTRMSANMLTIGGAGLALSAAFFVAQSNFTAALGFILLNRIVDGLDGAVARINGPTELGGYLDTICDYIFYIAIPVAFGFIDPVNHIPALLLVASFTLTAVSFLAFAAIAARRPRDDGAHGPKALIYSTGLMEGAETISFFVLFCLLPSFFPTLAIIFAALCLLTVVQRFIRAAKSFD</sequence>
<feature type="transmembrane region" description="Helical" evidence="3">
    <location>
        <begin position="109"/>
        <end position="134"/>
    </location>
</feature>
<dbReference type="RefSeq" id="WP_125231245.1">
    <property type="nucleotide sequence ID" value="NZ_RWJI01000002.1"/>
</dbReference>
<accession>A0A3R8R3S8</accession>
<dbReference type="Gene3D" id="1.20.120.1760">
    <property type="match status" value="1"/>
</dbReference>
<dbReference type="InterPro" id="IPR048254">
    <property type="entry name" value="CDP_ALCOHOL_P_TRANSF_CS"/>
</dbReference>
<dbReference type="EMBL" id="RWJI01000002">
    <property type="protein sequence ID" value="RRQ51270.1"/>
    <property type="molecule type" value="Genomic_DNA"/>
</dbReference>
<feature type="transmembrane region" description="Helical" evidence="3">
    <location>
        <begin position="33"/>
        <end position="60"/>
    </location>
</feature>
<dbReference type="GO" id="GO:0016020">
    <property type="term" value="C:membrane"/>
    <property type="evidence" value="ECO:0007669"/>
    <property type="project" value="InterPro"/>
</dbReference>
<evidence type="ECO:0000313" key="4">
    <source>
        <dbReference type="EMBL" id="RRQ51270.1"/>
    </source>
</evidence>
<dbReference type="InterPro" id="IPR000462">
    <property type="entry name" value="CDP-OH_P_trans"/>
</dbReference>
<reference evidence="4 5" key="1">
    <citation type="submission" date="2018-12" db="EMBL/GenBank/DDBJ databases">
        <authorList>
            <person name="Kim S.-J."/>
            <person name="Jung G.-Y."/>
        </authorList>
    </citation>
    <scope>NUCLEOTIDE SEQUENCE [LARGE SCALE GENOMIC DNA]</scope>
    <source>
        <strain evidence="4 5">03SU3-P</strain>
    </source>
</reference>
<keyword evidence="3" id="KW-1133">Transmembrane helix</keyword>
<feature type="transmembrane region" description="Helical" evidence="3">
    <location>
        <begin position="172"/>
        <end position="193"/>
    </location>
</feature>
<name>A0A3R8R3S8_9SPHN</name>
<dbReference type="AlphaFoldDB" id="A0A3R8R3S8"/>
<comment type="similarity">
    <text evidence="2">Belongs to the CDP-alcohol phosphatidyltransferase class-I family.</text>
</comment>
<dbReference type="Proteomes" id="UP000268553">
    <property type="component" value="Unassembled WGS sequence"/>
</dbReference>